<gene>
    <name evidence="3" type="ORF">CCR94_06690</name>
</gene>
<dbReference type="RefSeq" id="WP_104507108.1">
    <property type="nucleotide sequence ID" value="NZ_JACIGC010000008.1"/>
</dbReference>
<dbReference type="NCBIfam" id="NF010247">
    <property type="entry name" value="PRK13694.1"/>
    <property type="match status" value="1"/>
</dbReference>
<evidence type="ECO:0000256" key="1">
    <source>
        <dbReference type="HAMAP-Rule" id="MF_00797"/>
    </source>
</evidence>
<sequence>MSAASLDGGHLKSFIERIERLEEEKKAIAEDIKEVYAEAKGNGYDVKIMRKIISIRRQDENKRREEEEILDLYLSALGEGQE</sequence>
<dbReference type="InterPro" id="IPR018753">
    <property type="entry name" value="GapR-like"/>
</dbReference>
<organism evidence="3 4">
    <name type="scientific">Rhodoblastus sphagnicola</name>
    <dbReference type="NCBI Taxonomy" id="333368"/>
    <lineage>
        <taxon>Bacteria</taxon>
        <taxon>Pseudomonadati</taxon>
        <taxon>Pseudomonadota</taxon>
        <taxon>Alphaproteobacteria</taxon>
        <taxon>Hyphomicrobiales</taxon>
        <taxon>Rhodoblastaceae</taxon>
        <taxon>Rhodoblastus</taxon>
    </lineage>
</organism>
<dbReference type="InterPro" id="IPR046367">
    <property type="entry name" value="GapR-like_DNA-bd"/>
</dbReference>
<reference evidence="3 4" key="1">
    <citation type="journal article" date="2018" name="Arch. Microbiol.">
        <title>New insights into the metabolic potential of the phototrophic purple bacterium Rhodopila globiformis DSM 161(T) from its draft genome sequence and evidence for a vanadium-dependent nitrogenase.</title>
        <authorList>
            <person name="Imhoff J.F."/>
            <person name="Rahn T."/>
            <person name="Kunzel S."/>
            <person name="Neulinger S.C."/>
        </authorList>
    </citation>
    <scope>NUCLEOTIDE SEQUENCE [LARGE SCALE GENOMIC DNA]</scope>
    <source>
        <strain evidence="3 4">DSM 16996</strain>
    </source>
</reference>
<feature type="domain" description="GapR-like DNA-binding" evidence="2">
    <location>
        <begin position="9"/>
        <end position="78"/>
    </location>
</feature>
<dbReference type="EMBL" id="NHSJ01000043">
    <property type="protein sequence ID" value="PPQ32109.1"/>
    <property type="molecule type" value="Genomic_DNA"/>
</dbReference>
<keyword evidence="4" id="KW-1185">Reference proteome</keyword>
<accession>A0A2S6NBX0</accession>
<dbReference type="HAMAP" id="MF_00797">
    <property type="entry name" value="UPF0335"/>
    <property type="match status" value="1"/>
</dbReference>
<comment type="similarity">
    <text evidence="1">Belongs to the UPF0335 family.</text>
</comment>
<dbReference type="OrthoDB" id="9813793at2"/>
<protein>
    <recommendedName>
        <fullName evidence="1">UPF0335 protein CCR94_06690</fullName>
    </recommendedName>
</protein>
<dbReference type="GO" id="GO:0003677">
    <property type="term" value="F:DNA binding"/>
    <property type="evidence" value="ECO:0007669"/>
    <property type="project" value="InterPro"/>
</dbReference>
<proteinExistence type="inferred from homology"/>
<evidence type="ECO:0000313" key="3">
    <source>
        <dbReference type="EMBL" id="PPQ32109.1"/>
    </source>
</evidence>
<comment type="caution">
    <text evidence="3">The sequence shown here is derived from an EMBL/GenBank/DDBJ whole genome shotgun (WGS) entry which is preliminary data.</text>
</comment>
<dbReference type="Proteomes" id="UP000239089">
    <property type="component" value="Unassembled WGS sequence"/>
</dbReference>
<evidence type="ECO:0000313" key="4">
    <source>
        <dbReference type="Proteomes" id="UP000239089"/>
    </source>
</evidence>
<name>A0A2S6NBX0_9HYPH</name>
<dbReference type="AlphaFoldDB" id="A0A2S6NBX0"/>
<evidence type="ECO:0000259" key="2">
    <source>
        <dbReference type="Pfam" id="PF10073"/>
    </source>
</evidence>
<dbReference type="Pfam" id="PF10073">
    <property type="entry name" value="GapR_DNA-bd"/>
    <property type="match status" value="1"/>
</dbReference>